<evidence type="ECO:0000256" key="16">
    <source>
        <dbReference type="ARBA" id="ARBA00023209"/>
    </source>
</evidence>
<keyword evidence="11 18" id="KW-0812">Transmembrane</keyword>
<gene>
    <name evidence="20" type="primary">cdsA</name>
    <name evidence="20" type="ORF">NCTC13102_00957</name>
</gene>
<evidence type="ECO:0000256" key="3">
    <source>
        <dbReference type="ARBA" id="ARBA00005119"/>
    </source>
</evidence>
<dbReference type="RefSeq" id="WP_112058551.1">
    <property type="nucleotide sequence ID" value="NZ_UAWL01000006.1"/>
</dbReference>
<keyword evidence="10 18" id="KW-0808">Transferase</keyword>
<keyword evidence="17" id="KW-1208">Phospholipid metabolism</keyword>
<evidence type="ECO:0000256" key="14">
    <source>
        <dbReference type="ARBA" id="ARBA00023098"/>
    </source>
</evidence>
<feature type="transmembrane region" description="Helical" evidence="19">
    <location>
        <begin position="131"/>
        <end position="148"/>
    </location>
</feature>
<evidence type="ECO:0000256" key="15">
    <source>
        <dbReference type="ARBA" id="ARBA00023136"/>
    </source>
</evidence>
<accession>A0A2X3AZY7</accession>
<evidence type="ECO:0000256" key="17">
    <source>
        <dbReference type="ARBA" id="ARBA00023264"/>
    </source>
</evidence>
<evidence type="ECO:0000313" key="20">
    <source>
        <dbReference type="EMBL" id="SQB98498.1"/>
    </source>
</evidence>
<dbReference type="Proteomes" id="UP000250166">
    <property type="component" value="Unassembled WGS sequence"/>
</dbReference>
<organism evidence="20 21">
    <name type="scientific">Helicobacter fennelliae</name>
    <dbReference type="NCBI Taxonomy" id="215"/>
    <lineage>
        <taxon>Bacteria</taxon>
        <taxon>Pseudomonadati</taxon>
        <taxon>Campylobacterota</taxon>
        <taxon>Epsilonproteobacteria</taxon>
        <taxon>Campylobacterales</taxon>
        <taxon>Helicobacteraceae</taxon>
        <taxon>Helicobacter</taxon>
    </lineage>
</organism>
<keyword evidence="14" id="KW-0443">Lipid metabolism</keyword>
<evidence type="ECO:0000256" key="4">
    <source>
        <dbReference type="ARBA" id="ARBA00005189"/>
    </source>
</evidence>
<dbReference type="UniPathway" id="UPA00557">
    <property type="reaction ID" value="UER00614"/>
</dbReference>
<name>A0A2X3AZY7_9HELI</name>
<evidence type="ECO:0000256" key="1">
    <source>
        <dbReference type="ARBA" id="ARBA00001698"/>
    </source>
</evidence>
<dbReference type="GO" id="GO:0004605">
    <property type="term" value="F:phosphatidate cytidylyltransferase activity"/>
    <property type="evidence" value="ECO:0007669"/>
    <property type="project" value="UniProtKB-EC"/>
</dbReference>
<dbReference type="EC" id="2.7.7.41" evidence="6 18"/>
<protein>
    <recommendedName>
        <fullName evidence="7 18">Phosphatidate cytidylyltransferase</fullName>
        <ecNumber evidence="6 18">2.7.7.41</ecNumber>
    </recommendedName>
</protein>
<dbReference type="InterPro" id="IPR000374">
    <property type="entry name" value="PC_trans"/>
</dbReference>
<feature type="transmembrane region" description="Helical" evidence="19">
    <location>
        <begin position="193"/>
        <end position="213"/>
    </location>
</feature>
<reference evidence="20 21" key="1">
    <citation type="submission" date="2018-06" db="EMBL/GenBank/DDBJ databases">
        <authorList>
            <consortium name="Pathogen Informatics"/>
            <person name="Doyle S."/>
        </authorList>
    </citation>
    <scope>NUCLEOTIDE SEQUENCE [LARGE SCALE GENOMIC DNA]</scope>
    <source>
        <strain evidence="20 21">NCTC13102</strain>
    </source>
</reference>
<dbReference type="PANTHER" id="PTHR46382:SF1">
    <property type="entry name" value="PHOSPHATIDATE CYTIDYLYLTRANSFERASE"/>
    <property type="match status" value="1"/>
</dbReference>
<sequence>MKNLKENFMKDKNRYITALVLICALVALLWINNTILVWLVLGILFLIGLKESLKLYHIDENYKFYAVALVIWILALLHSRPIEVGIVACMALAGYVAYKQNLNSRLLLPFLYPTIPFLALYSVYLDFKVDGIWWLILVIVCCDSGAYFGGKAFGKNKLSPTSPNKTIEGAIIGLALAVIIGSVVGIWALNVNFFISIVFCIIVGVSGIFGDLYESYLKRKVGLKDSGSIFPGHGGVLDRLDALLFGAIAMHFLRFDVWQNTIDPSLIPNFIQ</sequence>
<dbReference type="Pfam" id="PF01148">
    <property type="entry name" value="CTP_transf_1"/>
    <property type="match status" value="1"/>
</dbReference>
<feature type="transmembrane region" description="Helical" evidence="19">
    <location>
        <begin position="106"/>
        <end position="125"/>
    </location>
</feature>
<proteinExistence type="inferred from homology"/>
<dbReference type="EMBL" id="UAWL01000006">
    <property type="protein sequence ID" value="SQB98498.1"/>
    <property type="molecule type" value="Genomic_DNA"/>
</dbReference>
<dbReference type="GO" id="GO:0005886">
    <property type="term" value="C:plasma membrane"/>
    <property type="evidence" value="ECO:0007669"/>
    <property type="project" value="UniProtKB-SubCell"/>
</dbReference>
<comment type="subcellular location">
    <subcellularLocation>
        <location evidence="2">Cell membrane</location>
        <topology evidence="2">Multi-pass membrane protein</topology>
    </subcellularLocation>
</comment>
<keyword evidence="13 19" id="KW-1133">Transmembrane helix</keyword>
<evidence type="ECO:0000256" key="19">
    <source>
        <dbReference type="SAM" id="Phobius"/>
    </source>
</evidence>
<keyword evidence="9" id="KW-0444">Lipid biosynthesis</keyword>
<dbReference type="PANTHER" id="PTHR46382">
    <property type="entry name" value="PHOSPHATIDATE CYTIDYLYLTRANSFERASE"/>
    <property type="match status" value="1"/>
</dbReference>
<feature type="transmembrane region" description="Helical" evidence="19">
    <location>
        <begin position="169"/>
        <end position="187"/>
    </location>
</feature>
<evidence type="ECO:0000256" key="2">
    <source>
        <dbReference type="ARBA" id="ARBA00004651"/>
    </source>
</evidence>
<evidence type="ECO:0000256" key="18">
    <source>
        <dbReference type="RuleBase" id="RU003938"/>
    </source>
</evidence>
<evidence type="ECO:0000313" key="21">
    <source>
        <dbReference type="Proteomes" id="UP000250166"/>
    </source>
</evidence>
<evidence type="ECO:0000256" key="12">
    <source>
        <dbReference type="ARBA" id="ARBA00022695"/>
    </source>
</evidence>
<dbReference type="AlphaFoldDB" id="A0A2X3AZY7"/>
<evidence type="ECO:0000256" key="13">
    <source>
        <dbReference type="ARBA" id="ARBA00022989"/>
    </source>
</evidence>
<feature type="transmembrane region" description="Helical" evidence="19">
    <location>
        <begin position="20"/>
        <end position="49"/>
    </location>
</feature>
<feature type="transmembrane region" description="Helical" evidence="19">
    <location>
        <begin position="69"/>
        <end position="94"/>
    </location>
</feature>
<keyword evidence="12 18" id="KW-0548">Nucleotidyltransferase</keyword>
<evidence type="ECO:0000256" key="6">
    <source>
        <dbReference type="ARBA" id="ARBA00012487"/>
    </source>
</evidence>
<evidence type="ECO:0000256" key="8">
    <source>
        <dbReference type="ARBA" id="ARBA00022475"/>
    </source>
</evidence>
<dbReference type="PROSITE" id="PS01315">
    <property type="entry name" value="CDS"/>
    <property type="match status" value="1"/>
</dbReference>
<evidence type="ECO:0000256" key="11">
    <source>
        <dbReference type="ARBA" id="ARBA00022692"/>
    </source>
</evidence>
<comment type="pathway">
    <text evidence="4">Lipid metabolism.</text>
</comment>
<comment type="catalytic activity">
    <reaction evidence="1 18">
        <text>a 1,2-diacyl-sn-glycero-3-phosphate + CTP + H(+) = a CDP-1,2-diacyl-sn-glycerol + diphosphate</text>
        <dbReference type="Rhea" id="RHEA:16229"/>
        <dbReference type="ChEBI" id="CHEBI:15378"/>
        <dbReference type="ChEBI" id="CHEBI:33019"/>
        <dbReference type="ChEBI" id="CHEBI:37563"/>
        <dbReference type="ChEBI" id="CHEBI:58332"/>
        <dbReference type="ChEBI" id="CHEBI:58608"/>
        <dbReference type="EC" id="2.7.7.41"/>
    </reaction>
</comment>
<keyword evidence="16" id="KW-0594">Phospholipid biosynthesis</keyword>
<keyword evidence="15 19" id="KW-0472">Membrane</keyword>
<comment type="similarity">
    <text evidence="5 18">Belongs to the CDS family.</text>
</comment>
<evidence type="ECO:0000256" key="9">
    <source>
        <dbReference type="ARBA" id="ARBA00022516"/>
    </source>
</evidence>
<dbReference type="GO" id="GO:0016024">
    <property type="term" value="P:CDP-diacylglycerol biosynthetic process"/>
    <property type="evidence" value="ECO:0007669"/>
    <property type="project" value="UniProtKB-UniPathway"/>
</dbReference>
<comment type="pathway">
    <text evidence="3 18">Phospholipid metabolism; CDP-diacylglycerol biosynthesis; CDP-diacylglycerol from sn-glycerol 3-phosphate: step 3/3.</text>
</comment>
<evidence type="ECO:0000256" key="5">
    <source>
        <dbReference type="ARBA" id="ARBA00010185"/>
    </source>
</evidence>
<keyword evidence="8" id="KW-1003">Cell membrane</keyword>
<evidence type="ECO:0000256" key="10">
    <source>
        <dbReference type="ARBA" id="ARBA00022679"/>
    </source>
</evidence>
<evidence type="ECO:0000256" key="7">
    <source>
        <dbReference type="ARBA" id="ARBA00019373"/>
    </source>
</evidence>